<organism evidence="7 8">
    <name type="scientific">Striga asiatica</name>
    <name type="common">Asiatic witchweed</name>
    <name type="synonym">Buchnera asiatica</name>
    <dbReference type="NCBI Taxonomy" id="4170"/>
    <lineage>
        <taxon>Eukaryota</taxon>
        <taxon>Viridiplantae</taxon>
        <taxon>Streptophyta</taxon>
        <taxon>Embryophyta</taxon>
        <taxon>Tracheophyta</taxon>
        <taxon>Spermatophyta</taxon>
        <taxon>Magnoliopsida</taxon>
        <taxon>eudicotyledons</taxon>
        <taxon>Gunneridae</taxon>
        <taxon>Pentapetalae</taxon>
        <taxon>asterids</taxon>
        <taxon>lamiids</taxon>
        <taxon>Lamiales</taxon>
        <taxon>Orobanchaceae</taxon>
        <taxon>Buchnereae</taxon>
        <taxon>Striga</taxon>
    </lineage>
</organism>
<dbReference type="GO" id="GO:0060320">
    <property type="term" value="P:rejection of self pollen"/>
    <property type="evidence" value="ECO:0007669"/>
    <property type="project" value="UniProtKB-KW"/>
</dbReference>
<evidence type="ECO:0000256" key="4">
    <source>
        <dbReference type="ARBA" id="ARBA00022525"/>
    </source>
</evidence>
<proteinExistence type="inferred from homology"/>
<comment type="subcellular location">
    <subcellularLocation>
        <location evidence="1 6">Secreted</location>
    </subcellularLocation>
</comment>
<name>A0A5A7QVL9_STRAF</name>
<dbReference type="AlphaFoldDB" id="A0A5A7QVL9"/>
<dbReference type="GO" id="GO:0005576">
    <property type="term" value="C:extracellular region"/>
    <property type="evidence" value="ECO:0007669"/>
    <property type="project" value="UniProtKB-SubCell"/>
</dbReference>
<evidence type="ECO:0000256" key="6">
    <source>
        <dbReference type="RuleBase" id="RU367044"/>
    </source>
</evidence>
<keyword evidence="8" id="KW-1185">Reference proteome</keyword>
<keyword evidence="5" id="KW-0732">Signal</keyword>
<dbReference type="EMBL" id="BKCP01008404">
    <property type="protein sequence ID" value="GER48942.1"/>
    <property type="molecule type" value="Genomic_DNA"/>
</dbReference>
<evidence type="ECO:0000256" key="5">
    <source>
        <dbReference type="ARBA" id="ARBA00022729"/>
    </source>
</evidence>
<comment type="caution">
    <text evidence="7">The sequence shown here is derived from an EMBL/GenBank/DDBJ whole genome shotgun (WGS) entry which is preliminary data.</text>
</comment>
<gene>
    <name evidence="7" type="ORF">STAS_26152</name>
</gene>
<keyword evidence="4 6" id="KW-0964">Secreted</keyword>
<accession>A0A5A7QVL9</accession>
<dbReference type="PANTHER" id="PTHR31232">
    <property type="match status" value="1"/>
</dbReference>
<keyword evidence="3 6" id="KW-0713">Self-incompatibility</keyword>
<dbReference type="PANTHER" id="PTHR31232:SF155">
    <property type="entry name" value="PLANT SELF-INCOMPATIBILITY PROTEIN S1 FAMILY"/>
    <property type="match status" value="1"/>
</dbReference>
<evidence type="ECO:0000313" key="7">
    <source>
        <dbReference type="EMBL" id="GER48942.1"/>
    </source>
</evidence>
<evidence type="ECO:0000256" key="3">
    <source>
        <dbReference type="ARBA" id="ARBA00022471"/>
    </source>
</evidence>
<evidence type="ECO:0000256" key="2">
    <source>
        <dbReference type="ARBA" id="ARBA00005581"/>
    </source>
</evidence>
<evidence type="ECO:0000313" key="8">
    <source>
        <dbReference type="Proteomes" id="UP000325081"/>
    </source>
</evidence>
<evidence type="ECO:0000256" key="1">
    <source>
        <dbReference type="ARBA" id="ARBA00004613"/>
    </source>
</evidence>
<comment type="similarity">
    <text evidence="2 6">Belongs to the plant self-incompatibility (S1) protein family.</text>
</comment>
<dbReference type="Proteomes" id="UP000325081">
    <property type="component" value="Unassembled WGS sequence"/>
</dbReference>
<protein>
    <recommendedName>
        <fullName evidence="6">S-protein homolog</fullName>
    </recommendedName>
</protein>
<dbReference type="Pfam" id="PF05938">
    <property type="entry name" value="Self-incomp_S1"/>
    <property type="match status" value="1"/>
</dbReference>
<dbReference type="InterPro" id="IPR010264">
    <property type="entry name" value="Self-incomp_S1"/>
</dbReference>
<reference evidence="8" key="1">
    <citation type="journal article" date="2019" name="Curr. Biol.">
        <title>Genome Sequence of Striga asiatica Provides Insight into the Evolution of Plant Parasitism.</title>
        <authorList>
            <person name="Yoshida S."/>
            <person name="Kim S."/>
            <person name="Wafula E.K."/>
            <person name="Tanskanen J."/>
            <person name="Kim Y.M."/>
            <person name="Honaas L."/>
            <person name="Yang Z."/>
            <person name="Spallek T."/>
            <person name="Conn C.E."/>
            <person name="Ichihashi Y."/>
            <person name="Cheong K."/>
            <person name="Cui S."/>
            <person name="Der J.P."/>
            <person name="Gundlach H."/>
            <person name="Jiao Y."/>
            <person name="Hori C."/>
            <person name="Ishida J.K."/>
            <person name="Kasahara H."/>
            <person name="Kiba T."/>
            <person name="Kim M.S."/>
            <person name="Koo N."/>
            <person name="Laohavisit A."/>
            <person name="Lee Y.H."/>
            <person name="Lumba S."/>
            <person name="McCourt P."/>
            <person name="Mortimer J.C."/>
            <person name="Mutuku J.M."/>
            <person name="Nomura T."/>
            <person name="Sasaki-Sekimoto Y."/>
            <person name="Seto Y."/>
            <person name="Wang Y."/>
            <person name="Wakatake T."/>
            <person name="Sakakibara H."/>
            <person name="Demura T."/>
            <person name="Yamaguchi S."/>
            <person name="Yoneyama K."/>
            <person name="Manabe R.I."/>
            <person name="Nelson D.C."/>
            <person name="Schulman A.H."/>
            <person name="Timko M.P."/>
            <person name="dePamphilis C.W."/>
            <person name="Choi D."/>
            <person name="Shirasu K."/>
        </authorList>
    </citation>
    <scope>NUCLEOTIDE SEQUENCE [LARGE SCALE GENOMIC DNA]</scope>
    <source>
        <strain evidence="8">cv. UVA1</strain>
    </source>
</reference>
<sequence>MLRTTNILYLTLGESCFLTTKVFVTFVNNLPQNISKPLYVHCASKNDNLGNHTLATYGESWGFKFCPIPFTTLFYCDLNWGELFMSLHAYDAKWGYSPCDVYIERIECTWKVVSAGVSLPGGKYHPWEAYH</sequence>
<dbReference type="OrthoDB" id="886100at2759"/>